<feature type="domain" description="Putative auto-transporter adhesin head GIN" evidence="8">
    <location>
        <begin position="540"/>
        <end position="603"/>
    </location>
</feature>
<accession>A0A1F5TPU8</accession>
<evidence type="ECO:0000256" key="1">
    <source>
        <dbReference type="ARBA" id="ARBA00004162"/>
    </source>
</evidence>
<dbReference type="Pfam" id="PF10988">
    <property type="entry name" value="DUF2807"/>
    <property type="match status" value="2"/>
</dbReference>
<dbReference type="InterPro" id="IPR021255">
    <property type="entry name" value="DUF2807"/>
</dbReference>
<dbReference type="PANTHER" id="PTHR33885">
    <property type="entry name" value="PHAGE SHOCK PROTEIN C"/>
    <property type="match status" value="1"/>
</dbReference>
<evidence type="ECO:0000256" key="6">
    <source>
        <dbReference type="SAM" id="Phobius"/>
    </source>
</evidence>
<comment type="caution">
    <text evidence="10">The sequence shown here is derived from an EMBL/GenBank/DDBJ whole genome shotgun (WGS) entry which is preliminary data.</text>
</comment>
<evidence type="ECO:0000313" key="11">
    <source>
        <dbReference type="Proteomes" id="UP000177579"/>
    </source>
</evidence>
<evidence type="ECO:0000259" key="9">
    <source>
        <dbReference type="Pfam" id="PF22571"/>
    </source>
</evidence>
<dbReference type="InterPro" id="IPR007168">
    <property type="entry name" value="Phageshock_PspC_N"/>
</dbReference>
<evidence type="ECO:0000256" key="5">
    <source>
        <dbReference type="ARBA" id="ARBA00023136"/>
    </source>
</evidence>
<feature type="transmembrane region" description="Helical" evidence="6">
    <location>
        <begin position="240"/>
        <end position="273"/>
    </location>
</feature>
<dbReference type="AlphaFoldDB" id="A0A1F5TPU8"/>
<evidence type="ECO:0000256" key="4">
    <source>
        <dbReference type="ARBA" id="ARBA00022989"/>
    </source>
</evidence>
<keyword evidence="3 6" id="KW-0812">Transmembrane</keyword>
<feature type="domain" description="Putative auto-transporter adhesin head GIN" evidence="8">
    <location>
        <begin position="377"/>
        <end position="533"/>
    </location>
</feature>
<dbReference type="Pfam" id="PF22571">
    <property type="entry name" value="LiaI-LiaF-TM_PspC"/>
    <property type="match status" value="1"/>
</dbReference>
<feature type="transmembrane region" description="Helical" evidence="6">
    <location>
        <begin position="293"/>
        <end position="317"/>
    </location>
</feature>
<dbReference type="Proteomes" id="UP000177579">
    <property type="component" value="Unassembled WGS sequence"/>
</dbReference>
<keyword evidence="5 6" id="KW-0472">Membrane</keyword>
<gene>
    <name evidence="10" type="ORF">A2531_03825</name>
</gene>
<dbReference type="PANTHER" id="PTHR33885:SF3">
    <property type="entry name" value="PHAGE SHOCK PROTEIN C"/>
    <property type="match status" value="1"/>
</dbReference>
<proteinExistence type="predicted"/>
<evidence type="ECO:0000259" key="7">
    <source>
        <dbReference type="Pfam" id="PF04024"/>
    </source>
</evidence>
<feature type="transmembrane region" description="Helical" evidence="6">
    <location>
        <begin position="145"/>
        <end position="167"/>
    </location>
</feature>
<evidence type="ECO:0008006" key="12">
    <source>
        <dbReference type="Google" id="ProtNLM"/>
    </source>
</evidence>
<reference evidence="10 11" key="1">
    <citation type="journal article" date="2016" name="Nat. Commun.">
        <title>Thousands of microbial genomes shed light on interconnected biogeochemical processes in an aquifer system.</title>
        <authorList>
            <person name="Anantharaman K."/>
            <person name="Brown C.T."/>
            <person name="Hug L.A."/>
            <person name="Sharon I."/>
            <person name="Castelle C.J."/>
            <person name="Probst A.J."/>
            <person name="Thomas B.C."/>
            <person name="Singh A."/>
            <person name="Wilkins M.J."/>
            <person name="Karaoz U."/>
            <person name="Brodie E.L."/>
            <person name="Williams K.H."/>
            <person name="Hubbard S.S."/>
            <person name="Banfield J.F."/>
        </authorList>
    </citation>
    <scope>NUCLEOTIDE SEQUENCE [LARGE SCALE GENOMIC DNA]</scope>
</reference>
<name>A0A1F5TPU8_9BACT</name>
<evidence type="ECO:0000256" key="2">
    <source>
        <dbReference type="ARBA" id="ARBA00022475"/>
    </source>
</evidence>
<organism evidence="10 11">
    <name type="scientific">Candidatus Falkowbacteria bacterium RIFOXYD2_FULL_34_120</name>
    <dbReference type="NCBI Taxonomy" id="1798007"/>
    <lineage>
        <taxon>Bacteria</taxon>
        <taxon>Candidatus Falkowiibacteriota</taxon>
    </lineage>
</organism>
<evidence type="ECO:0000259" key="8">
    <source>
        <dbReference type="Pfam" id="PF10988"/>
    </source>
</evidence>
<evidence type="ECO:0000313" key="10">
    <source>
        <dbReference type="EMBL" id="OGF40868.1"/>
    </source>
</evidence>
<protein>
    <recommendedName>
        <fullName evidence="12">Phage shock protein PspC N-terminal domain-containing protein</fullName>
    </recommendedName>
</protein>
<dbReference type="GO" id="GO:0005886">
    <property type="term" value="C:plasma membrane"/>
    <property type="evidence" value="ECO:0007669"/>
    <property type="project" value="UniProtKB-SubCell"/>
</dbReference>
<feature type="domain" description="PspC-related transmembrane region" evidence="9">
    <location>
        <begin position="220"/>
        <end position="353"/>
    </location>
</feature>
<evidence type="ECO:0000256" key="3">
    <source>
        <dbReference type="ARBA" id="ARBA00022692"/>
    </source>
</evidence>
<dbReference type="InterPro" id="IPR054321">
    <property type="entry name" value="PspC-rel_TM"/>
</dbReference>
<keyword evidence="4 6" id="KW-1133">Transmembrane helix</keyword>
<dbReference type="Pfam" id="PF04024">
    <property type="entry name" value="PspC"/>
    <property type="match status" value="1"/>
</dbReference>
<dbReference type="InterPro" id="IPR052027">
    <property type="entry name" value="PspC"/>
</dbReference>
<dbReference type="Gene3D" id="2.160.20.120">
    <property type="match status" value="1"/>
</dbReference>
<comment type="subcellular location">
    <subcellularLocation>
        <location evidence="1">Cell membrane</location>
        <topology evidence="1">Single-pass membrane protein</topology>
    </subcellularLocation>
</comment>
<feature type="transmembrane region" description="Helical" evidence="6">
    <location>
        <begin position="329"/>
        <end position="354"/>
    </location>
</feature>
<dbReference type="EMBL" id="MFGO01000018">
    <property type="protein sequence ID" value="OGF40868.1"/>
    <property type="molecule type" value="Genomic_DNA"/>
</dbReference>
<feature type="domain" description="Phage shock protein PspC N-terminal" evidence="7">
    <location>
        <begin position="110"/>
        <end position="166"/>
    </location>
</feature>
<keyword evidence="2" id="KW-1003">Cell membrane</keyword>
<sequence>MKKSINITINNFVFQIEEDAYDILDKYLISIKNYYGKEKEGAEILFDIEASIAEKFSEKINHKKQVINLRDVEKVIRVMGQVEEFEQNENVEKNTKNSKDGKKEEQILVKKLYRDEDDQIIAGVCSGVASYFGIDPIFIRLLFVALFFMNGAGILIYIILWAVMPLAKTSSQKLEMRGTPINLKKIEQVVKEKSQMIKEEGRHSLNRLAKSKGIIYKIFNFPFRVLENIFSFLKKIIGGIWPFTSICLGVIFVLSSFFMILGLSIFLGILIFYVDSPYIVSDFPLSQLTDSPLYFITGISVYFVILIPIFFILMLGFTMLRRKNSFSTAISGILISLWIVAIAGAVVTGGEFALKVNSELQKDKNIRKVSRTYDYQDFQKLYIGGNFNVKVKQGDEFSVVAGGKEDDLDRISFNIEDGQLQIVEKLEKEVGKICIFCFNRESELEIIMPELNSYVGFRDTDSKIDGFTNDIYISLGETGKTSMTLGGQSIDCKLSGINSRLELTGTSTALNCELDGNANLYTDDFEVQNVKIKQGIFSHVFLDGKTDEMEIGLSGSARVSAFDFFTKNVIIKTEDHSRAEIRVLEKLKALATDYSKIYYRGNPKDVSKKINNSAKIEKEEDIDWE</sequence>